<keyword evidence="2" id="KW-1003">Cell membrane</keyword>
<feature type="transmembrane region" description="Helical" evidence="6">
    <location>
        <begin position="289"/>
        <end position="307"/>
    </location>
</feature>
<dbReference type="InterPro" id="IPR005495">
    <property type="entry name" value="LptG/LptF_permease"/>
</dbReference>
<dbReference type="OrthoDB" id="9780716at2"/>
<keyword evidence="5 6" id="KW-0472">Membrane</keyword>
<feature type="transmembrane region" description="Helical" evidence="6">
    <location>
        <begin position="97"/>
        <end position="115"/>
    </location>
</feature>
<evidence type="ECO:0000256" key="4">
    <source>
        <dbReference type="ARBA" id="ARBA00022989"/>
    </source>
</evidence>
<evidence type="ECO:0000256" key="6">
    <source>
        <dbReference type="SAM" id="Phobius"/>
    </source>
</evidence>
<dbReference type="PANTHER" id="PTHR33529">
    <property type="entry name" value="SLR0882 PROTEIN-RELATED"/>
    <property type="match status" value="1"/>
</dbReference>
<dbReference type="EMBL" id="PVWK01000123">
    <property type="protein sequence ID" value="PSB25660.1"/>
    <property type="molecule type" value="Genomic_DNA"/>
</dbReference>
<comment type="subcellular location">
    <subcellularLocation>
        <location evidence="1">Cell membrane</location>
        <topology evidence="1">Multi-pass membrane protein</topology>
    </subcellularLocation>
</comment>
<evidence type="ECO:0000256" key="2">
    <source>
        <dbReference type="ARBA" id="ARBA00022475"/>
    </source>
</evidence>
<organism evidence="7 8">
    <name type="scientific">Stenomitos frigidus ULC18</name>
    <dbReference type="NCBI Taxonomy" id="2107698"/>
    <lineage>
        <taxon>Bacteria</taxon>
        <taxon>Bacillati</taxon>
        <taxon>Cyanobacteriota</taxon>
        <taxon>Cyanophyceae</taxon>
        <taxon>Leptolyngbyales</taxon>
        <taxon>Leptolyngbyaceae</taxon>
        <taxon>Stenomitos</taxon>
    </lineage>
</organism>
<gene>
    <name evidence="7" type="ORF">C7B82_22695</name>
</gene>
<feature type="transmembrane region" description="Helical" evidence="6">
    <location>
        <begin position="348"/>
        <end position="367"/>
    </location>
</feature>
<name>A0A2T1DYU7_9CYAN</name>
<dbReference type="GO" id="GO:0043190">
    <property type="term" value="C:ATP-binding cassette (ABC) transporter complex"/>
    <property type="evidence" value="ECO:0007669"/>
    <property type="project" value="TreeGrafter"/>
</dbReference>
<comment type="caution">
    <text evidence="7">The sequence shown here is derived from an EMBL/GenBank/DDBJ whole genome shotgun (WGS) entry which is preliminary data.</text>
</comment>
<evidence type="ECO:0000313" key="7">
    <source>
        <dbReference type="EMBL" id="PSB25660.1"/>
    </source>
</evidence>
<accession>A0A2T1DYU7</accession>
<keyword evidence="8" id="KW-1185">Reference proteome</keyword>
<dbReference type="Pfam" id="PF03739">
    <property type="entry name" value="LptF_LptG"/>
    <property type="match status" value="1"/>
</dbReference>
<protein>
    <submittedName>
        <fullName evidence="7">Permease</fullName>
    </submittedName>
</protein>
<dbReference type="PANTHER" id="PTHR33529:SF6">
    <property type="entry name" value="YJGP_YJGQ FAMILY PERMEASE"/>
    <property type="match status" value="1"/>
</dbReference>
<dbReference type="GO" id="GO:0015920">
    <property type="term" value="P:lipopolysaccharide transport"/>
    <property type="evidence" value="ECO:0007669"/>
    <property type="project" value="TreeGrafter"/>
</dbReference>
<proteinExistence type="predicted"/>
<dbReference type="Proteomes" id="UP000239576">
    <property type="component" value="Unassembled WGS sequence"/>
</dbReference>
<feature type="transmembrane region" description="Helical" evidence="6">
    <location>
        <begin position="12"/>
        <end position="35"/>
    </location>
</feature>
<evidence type="ECO:0000256" key="5">
    <source>
        <dbReference type="ARBA" id="ARBA00023136"/>
    </source>
</evidence>
<keyword evidence="3 6" id="KW-0812">Transmembrane</keyword>
<feature type="transmembrane region" description="Helical" evidence="6">
    <location>
        <begin position="55"/>
        <end position="76"/>
    </location>
</feature>
<reference evidence="8" key="1">
    <citation type="submission" date="2018-02" db="EMBL/GenBank/DDBJ databases">
        <authorList>
            <person name="Moore K."/>
            <person name="Momper L."/>
        </authorList>
    </citation>
    <scope>NUCLEOTIDE SEQUENCE [LARGE SCALE GENOMIC DNA]</scope>
    <source>
        <strain evidence="8">ULC18</strain>
    </source>
</reference>
<dbReference type="AlphaFoldDB" id="A0A2T1DYU7"/>
<feature type="transmembrane region" description="Helical" evidence="6">
    <location>
        <begin position="319"/>
        <end position="342"/>
    </location>
</feature>
<evidence type="ECO:0000256" key="1">
    <source>
        <dbReference type="ARBA" id="ARBA00004651"/>
    </source>
</evidence>
<sequence>MDRYIASELIMPFLFGVGAFSSIGVAIGVLFDLVRRVTEAGLPVSIAAQVFLLKLPYFIGLSFPMSMLLSCLTVYGRLSSDSELIALRSCGVSIYRLIAPAIVMGLIVTGITFAFNEAVVPAANRQASETLDRALNKKEPSFREQNILYQEFNDFKQPNGDREKALSRIFYAKQFDGKRMKGLTILDFSQNGLNQIVASESALWNTDQKTWDFFNGTIYVVAPDGSYRNIIRFEQQQIQLPRTPLDIAQTSLDPSEMNIAQIRDYLSLISQTGNQKETRKLTLRIDQKMAFPFACLVFGLVGATLGTQPRRGVGRGTSFGISLVLIVSYYLFISICEALYQFDILSSFLAGWLPTLIGLVFGGALLVRINR</sequence>
<reference evidence="7 8" key="2">
    <citation type="submission" date="2018-03" db="EMBL/GenBank/DDBJ databases">
        <title>The ancient ancestry and fast evolution of plastids.</title>
        <authorList>
            <person name="Moore K.R."/>
            <person name="Magnabosco C."/>
            <person name="Momper L."/>
            <person name="Gold D.A."/>
            <person name="Bosak T."/>
            <person name="Fournier G.P."/>
        </authorList>
    </citation>
    <scope>NUCLEOTIDE SEQUENCE [LARGE SCALE GENOMIC DNA]</scope>
    <source>
        <strain evidence="7 8">ULC18</strain>
    </source>
</reference>
<evidence type="ECO:0000313" key="8">
    <source>
        <dbReference type="Proteomes" id="UP000239576"/>
    </source>
</evidence>
<keyword evidence="4 6" id="KW-1133">Transmembrane helix</keyword>
<evidence type="ECO:0000256" key="3">
    <source>
        <dbReference type="ARBA" id="ARBA00022692"/>
    </source>
</evidence>